<dbReference type="GO" id="GO:0002250">
    <property type="term" value="P:adaptive immune response"/>
    <property type="evidence" value="ECO:0007669"/>
    <property type="project" value="UniProtKB-KW"/>
</dbReference>
<sequence length="147" mass="16709">MFTVLFTCLWLSLGDSMADSVETLFPHKVVDEDDDVTLSCRYKTTISTGNYLHWYRQYPKSTPEFLLYISESGELISNIPTRMTVKVNGDNKQVDLLISSAVVSDSALYYCALVPTVTGNPTALLKNFDTVLIYGKQFFETFICQFW</sequence>
<dbReference type="Proteomes" id="UP000593565">
    <property type="component" value="Unassembled WGS sequence"/>
</dbReference>
<evidence type="ECO:0000259" key="7">
    <source>
        <dbReference type="PROSITE" id="PS50835"/>
    </source>
</evidence>
<dbReference type="SMART" id="SM00409">
    <property type="entry name" value="IG"/>
    <property type="match status" value="1"/>
</dbReference>
<protein>
    <recommendedName>
        <fullName evidence="7">Ig-like domain-containing protein</fullName>
    </recommendedName>
</protein>
<dbReference type="AlphaFoldDB" id="A0A7J6B3K6"/>
<gene>
    <name evidence="8" type="ORF">AMELA_G00070380</name>
</gene>
<evidence type="ECO:0000313" key="8">
    <source>
        <dbReference type="EMBL" id="KAF4089704.1"/>
    </source>
</evidence>
<keyword evidence="2" id="KW-1064">Adaptive immunity</keyword>
<keyword evidence="4" id="KW-0393">Immunoglobulin domain</keyword>
<evidence type="ECO:0000256" key="2">
    <source>
        <dbReference type="ARBA" id="ARBA00023130"/>
    </source>
</evidence>
<keyword evidence="9" id="KW-1185">Reference proteome</keyword>
<accession>A0A7J6B3K6</accession>
<dbReference type="InterPro" id="IPR036179">
    <property type="entry name" value="Ig-like_dom_sf"/>
</dbReference>
<dbReference type="InterPro" id="IPR013783">
    <property type="entry name" value="Ig-like_fold"/>
</dbReference>
<organism evidence="8 9">
    <name type="scientific">Ameiurus melas</name>
    <name type="common">Black bullhead</name>
    <name type="synonym">Silurus melas</name>
    <dbReference type="NCBI Taxonomy" id="219545"/>
    <lineage>
        <taxon>Eukaryota</taxon>
        <taxon>Metazoa</taxon>
        <taxon>Chordata</taxon>
        <taxon>Craniata</taxon>
        <taxon>Vertebrata</taxon>
        <taxon>Euteleostomi</taxon>
        <taxon>Actinopterygii</taxon>
        <taxon>Neopterygii</taxon>
        <taxon>Teleostei</taxon>
        <taxon>Ostariophysi</taxon>
        <taxon>Siluriformes</taxon>
        <taxon>Ictaluridae</taxon>
        <taxon>Ameiurus</taxon>
    </lineage>
</organism>
<dbReference type="InterPro" id="IPR013106">
    <property type="entry name" value="Ig_V-set"/>
</dbReference>
<reference evidence="8 9" key="1">
    <citation type="submission" date="2020-02" db="EMBL/GenBank/DDBJ databases">
        <title>A chromosome-scale genome assembly of the black bullhead catfish (Ameiurus melas).</title>
        <authorList>
            <person name="Wen M."/>
            <person name="Zham M."/>
            <person name="Cabau C."/>
            <person name="Klopp C."/>
            <person name="Donnadieu C."/>
            <person name="Roques C."/>
            <person name="Bouchez O."/>
            <person name="Lampietro C."/>
            <person name="Jouanno E."/>
            <person name="Herpin A."/>
            <person name="Louis A."/>
            <person name="Berthelot C."/>
            <person name="Parey E."/>
            <person name="Roest-Crollius H."/>
            <person name="Braasch I."/>
            <person name="Postlethwait J."/>
            <person name="Robinson-Rechavi M."/>
            <person name="Echchiki A."/>
            <person name="Begum T."/>
            <person name="Montfort J."/>
            <person name="Schartl M."/>
            <person name="Bobe J."/>
            <person name="Guiguen Y."/>
        </authorList>
    </citation>
    <scope>NUCLEOTIDE SEQUENCE [LARGE SCALE GENOMIC DNA]</scope>
    <source>
        <strain evidence="8">M_S1</strain>
        <tissue evidence="8">Blood</tissue>
    </source>
</reference>
<dbReference type="InterPro" id="IPR051287">
    <property type="entry name" value="TCR_variable_region"/>
</dbReference>
<evidence type="ECO:0000313" key="9">
    <source>
        <dbReference type="Proteomes" id="UP000593565"/>
    </source>
</evidence>
<dbReference type="InterPro" id="IPR007110">
    <property type="entry name" value="Ig-like_dom"/>
</dbReference>
<keyword evidence="5" id="KW-0391">Immunity</keyword>
<dbReference type="PANTHER" id="PTHR19367">
    <property type="entry name" value="T-CELL RECEPTOR ALPHA CHAIN V REGION"/>
    <property type="match status" value="1"/>
</dbReference>
<dbReference type="GO" id="GO:0042101">
    <property type="term" value="C:T cell receptor complex"/>
    <property type="evidence" value="ECO:0007669"/>
    <property type="project" value="UniProtKB-KW"/>
</dbReference>
<feature type="domain" description="Ig-like" evidence="7">
    <location>
        <begin position="19"/>
        <end position="111"/>
    </location>
</feature>
<dbReference type="PANTHER" id="PTHR19367:SF18">
    <property type="entry name" value="T CELL RECEPTOR ALPHA VARIABLE 16"/>
    <property type="match status" value="1"/>
</dbReference>
<dbReference type="PROSITE" id="PS50835">
    <property type="entry name" value="IG_LIKE"/>
    <property type="match status" value="1"/>
</dbReference>
<evidence type="ECO:0000256" key="3">
    <source>
        <dbReference type="ARBA" id="ARBA00023170"/>
    </source>
</evidence>
<evidence type="ECO:0000256" key="1">
    <source>
        <dbReference type="ARBA" id="ARBA00022729"/>
    </source>
</evidence>
<dbReference type="Gene3D" id="2.60.40.10">
    <property type="entry name" value="Immunoglobulins"/>
    <property type="match status" value="1"/>
</dbReference>
<dbReference type="SMART" id="SM00406">
    <property type="entry name" value="IGv"/>
    <property type="match status" value="1"/>
</dbReference>
<dbReference type="Pfam" id="PF07686">
    <property type="entry name" value="V-set"/>
    <property type="match status" value="1"/>
</dbReference>
<dbReference type="InterPro" id="IPR003599">
    <property type="entry name" value="Ig_sub"/>
</dbReference>
<keyword evidence="5" id="KW-1279">T cell receptor</keyword>
<comment type="caution">
    <text evidence="8">The sequence shown here is derived from an EMBL/GenBank/DDBJ whole genome shotgun (WGS) entry which is preliminary data.</text>
</comment>
<name>A0A7J6B3K6_AMEME</name>
<proteinExistence type="predicted"/>
<dbReference type="SUPFAM" id="SSF48726">
    <property type="entry name" value="Immunoglobulin"/>
    <property type="match status" value="1"/>
</dbReference>
<keyword evidence="3" id="KW-0675">Receptor</keyword>
<feature type="signal peptide" evidence="6">
    <location>
        <begin position="1"/>
        <end position="18"/>
    </location>
</feature>
<dbReference type="EMBL" id="JAAGNN010000005">
    <property type="protein sequence ID" value="KAF4089704.1"/>
    <property type="molecule type" value="Genomic_DNA"/>
</dbReference>
<evidence type="ECO:0000256" key="6">
    <source>
        <dbReference type="SAM" id="SignalP"/>
    </source>
</evidence>
<keyword evidence="1 6" id="KW-0732">Signal</keyword>
<evidence type="ECO:0000256" key="4">
    <source>
        <dbReference type="ARBA" id="ARBA00023319"/>
    </source>
</evidence>
<feature type="chain" id="PRO_5029571186" description="Ig-like domain-containing protein" evidence="6">
    <location>
        <begin position="19"/>
        <end position="147"/>
    </location>
</feature>
<evidence type="ECO:0000256" key="5">
    <source>
        <dbReference type="ARBA" id="ARBA00043266"/>
    </source>
</evidence>